<keyword evidence="3" id="KW-1185">Reference proteome</keyword>
<dbReference type="Proteomes" id="UP000039046">
    <property type="component" value="Unassembled WGS sequence"/>
</dbReference>
<gene>
    <name evidence="2" type="ORF">VHEMI04385</name>
</gene>
<evidence type="ECO:0000259" key="1">
    <source>
        <dbReference type="Pfam" id="PF20150"/>
    </source>
</evidence>
<reference evidence="2 3" key="1">
    <citation type="journal article" date="2015" name="Genome Announc.">
        <title>Draft Genome Sequence and Gene Annotation of the Entomopathogenic Fungus Verticillium hemipterigenum.</title>
        <authorList>
            <person name="Horn F."/>
            <person name="Habel A."/>
            <person name="Scharf D.H."/>
            <person name="Dworschak J."/>
            <person name="Brakhage A.A."/>
            <person name="Guthke R."/>
            <person name="Hertweck C."/>
            <person name="Linde J."/>
        </authorList>
    </citation>
    <scope>NUCLEOTIDE SEQUENCE [LARGE SCALE GENOMIC DNA]</scope>
</reference>
<dbReference type="AlphaFoldDB" id="A0A0A1TDN1"/>
<dbReference type="OrthoDB" id="3469466at2759"/>
<sequence>MSNTASPNSRNTPPLHFPQFLSLPLEIQHQIWRECIEIPQFVHVHVYSIKKAPSQRPIHPNTPPTSRGWYRIKNELGNVISSFPYRVHIPAQEGWQPTVLVSVSRSARNVYDQVYRVRMPVRTADGSRILRLSPDFNIVWIIGDRAWIQDIQLTSFLHDVMAYDPQGIGIKHLALGGGHHSGLSVLASMLPPTRPKPLVESMAKILSSSIETYYAVLMPGINTKCPYQPPFYDWSQPRMPHSLIYQRVPCEPLPIYDESKYTGRYGFFPSNLAQWIKVKENYGAKRHIPMRYLVSVSGLVLDGYVMDDAFMQRLKDSSCPWNPPILEGNRVQDVPLLPAVGFWSFPADIFEAALNIRRHDAATATESLSQDNTEFWILD</sequence>
<dbReference type="HOGENOM" id="CLU_045008_0_0_1"/>
<organism evidence="2 3">
    <name type="scientific">[Torrubiella] hemipterigena</name>
    <dbReference type="NCBI Taxonomy" id="1531966"/>
    <lineage>
        <taxon>Eukaryota</taxon>
        <taxon>Fungi</taxon>
        <taxon>Dikarya</taxon>
        <taxon>Ascomycota</taxon>
        <taxon>Pezizomycotina</taxon>
        <taxon>Sordariomycetes</taxon>
        <taxon>Hypocreomycetidae</taxon>
        <taxon>Hypocreales</taxon>
        <taxon>Clavicipitaceae</taxon>
        <taxon>Clavicipitaceae incertae sedis</taxon>
        <taxon>'Torrubiella' clade</taxon>
    </lineage>
</organism>
<feature type="domain" description="2EXR" evidence="1">
    <location>
        <begin position="17"/>
        <end position="137"/>
    </location>
</feature>
<accession>A0A0A1TDN1</accession>
<protein>
    <recommendedName>
        <fullName evidence="1">2EXR domain-containing protein</fullName>
    </recommendedName>
</protein>
<dbReference type="STRING" id="1531966.A0A0A1TDN1"/>
<name>A0A0A1TDN1_9HYPO</name>
<evidence type="ECO:0000313" key="2">
    <source>
        <dbReference type="EMBL" id="CEJ87341.1"/>
    </source>
</evidence>
<dbReference type="EMBL" id="CDHN01000002">
    <property type="protein sequence ID" value="CEJ87341.1"/>
    <property type="molecule type" value="Genomic_DNA"/>
</dbReference>
<evidence type="ECO:0000313" key="3">
    <source>
        <dbReference type="Proteomes" id="UP000039046"/>
    </source>
</evidence>
<dbReference type="InterPro" id="IPR045518">
    <property type="entry name" value="2EXR"/>
</dbReference>
<proteinExistence type="predicted"/>
<dbReference type="Pfam" id="PF20150">
    <property type="entry name" value="2EXR"/>
    <property type="match status" value="1"/>
</dbReference>